<dbReference type="Proteomes" id="UP000186074">
    <property type="component" value="Chromosome"/>
</dbReference>
<sequence>MPRRVRIELAGYHHVYNRAVERKYILQNISDKDKFLEILNEVSEENRGQVMNFHFSNKNTFFN</sequence>
<evidence type="ECO:0000313" key="2">
    <source>
        <dbReference type="Proteomes" id="UP000186074"/>
    </source>
</evidence>
<name>A0A1P8KLT5_9BACT</name>
<dbReference type="AlphaFoldDB" id="A0A1P8KLT5"/>
<dbReference type="STRING" id="1850254.LPB137_06365"/>
<proteinExistence type="predicted"/>
<evidence type="ECO:0008006" key="3">
    <source>
        <dbReference type="Google" id="ProtNLM"/>
    </source>
</evidence>
<dbReference type="OrthoDB" id="9800147at2"/>
<reference evidence="1 2" key="1">
    <citation type="submission" date="2017-01" db="EMBL/GenBank/DDBJ databases">
        <title>Genome sequencing of Arcobacter sp. LPB0137.</title>
        <authorList>
            <person name="Lee G.-W."/>
            <person name="Yi H."/>
        </authorList>
    </citation>
    <scope>NUCLEOTIDE SEQUENCE [LARGE SCALE GENOMIC DNA]</scope>
    <source>
        <strain evidence="1 2">LPB0137</strain>
    </source>
</reference>
<accession>A0A1P8KLT5</accession>
<protein>
    <recommendedName>
        <fullName evidence="3">Transposase</fullName>
    </recommendedName>
</protein>
<gene>
    <name evidence="1" type="ORF">LPB137_06365</name>
</gene>
<dbReference type="EMBL" id="CP019070">
    <property type="protein sequence ID" value="APW65496.1"/>
    <property type="molecule type" value="Genomic_DNA"/>
</dbReference>
<dbReference type="KEGG" id="alp:LPB137_06365"/>
<organism evidence="1 2">
    <name type="scientific">Poseidonibacter parvus</name>
    <dbReference type="NCBI Taxonomy" id="1850254"/>
    <lineage>
        <taxon>Bacteria</taxon>
        <taxon>Pseudomonadati</taxon>
        <taxon>Campylobacterota</taxon>
        <taxon>Epsilonproteobacteria</taxon>
        <taxon>Campylobacterales</taxon>
        <taxon>Arcobacteraceae</taxon>
        <taxon>Poseidonibacter</taxon>
    </lineage>
</organism>
<dbReference type="RefSeq" id="WP_076085924.1">
    <property type="nucleotide sequence ID" value="NZ_CP019070.1"/>
</dbReference>
<evidence type="ECO:0000313" key="1">
    <source>
        <dbReference type="EMBL" id="APW65496.1"/>
    </source>
</evidence>
<keyword evidence="2" id="KW-1185">Reference proteome</keyword>